<evidence type="ECO:0000313" key="1">
    <source>
        <dbReference type="EMBL" id="PZO33415.1"/>
    </source>
</evidence>
<dbReference type="InterPro" id="IPR036061">
    <property type="entry name" value="CheW-like_dom_sf"/>
</dbReference>
<name>A0A2W4XFF1_9CYAN</name>
<protein>
    <recommendedName>
        <fullName evidence="3">CheW-like domain-containing protein</fullName>
    </recommendedName>
</protein>
<dbReference type="AlphaFoldDB" id="A0A2W4XFF1"/>
<reference evidence="2" key="1">
    <citation type="submission" date="2018-04" db="EMBL/GenBank/DDBJ databases">
        <authorList>
            <person name="Cornet L."/>
        </authorList>
    </citation>
    <scope>NUCLEOTIDE SEQUENCE [LARGE SCALE GENOMIC DNA]</scope>
</reference>
<organism evidence="1 2">
    <name type="scientific">Shackletoniella antarctica</name>
    <dbReference type="NCBI Taxonomy" id="268115"/>
    <lineage>
        <taxon>Bacteria</taxon>
        <taxon>Bacillati</taxon>
        <taxon>Cyanobacteriota</taxon>
        <taxon>Cyanophyceae</taxon>
        <taxon>Oculatellales</taxon>
        <taxon>Oculatellaceae</taxon>
        <taxon>Shackletoniella</taxon>
    </lineage>
</organism>
<dbReference type="Proteomes" id="UP000249081">
    <property type="component" value="Unassembled WGS sequence"/>
</dbReference>
<reference evidence="1 2" key="2">
    <citation type="submission" date="2018-06" db="EMBL/GenBank/DDBJ databases">
        <title>Metagenomic assembly of (sub)arctic Cyanobacteria and their associated microbiome from non-axenic cultures.</title>
        <authorList>
            <person name="Baurain D."/>
        </authorList>
    </citation>
    <scope>NUCLEOTIDE SEQUENCE [LARGE SCALE GENOMIC DNA]</scope>
    <source>
        <strain evidence="1">ULC041bin1</strain>
    </source>
</reference>
<accession>A0A2W4XFF1</accession>
<gene>
    <name evidence="1" type="ORF">DCF17_21985</name>
</gene>
<comment type="caution">
    <text evidence="1">The sequence shown here is derived from an EMBL/GenBank/DDBJ whole genome shotgun (WGS) entry which is preliminary data.</text>
</comment>
<dbReference type="GO" id="GO:0006935">
    <property type="term" value="P:chemotaxis"/>
    <property type="evidence" value="ECO:0007669"/>
    <property type="project" value="InterPro"/>
</dbReference>
<proteinExistence type="predicted"/>
<dbReference type="SUPFAM" id="SSF50341">
    <property type="entry name" value="CheW-like"/>
    <property type="match status" value="1"/>
</dbReference>
<dbReference type="GO" id="GO:0007165">
    <property type="term" value="P:signal transduction"/>
    <property type="evidence" value="ECO:0007669"/>
    <property type="project" value="InterPro"/>
</dbReference>
<evidence type="ECO:0000313" key="2">
    <source>
        <dbReference type="Proteomes" id="UP000249081"/>
    </source>
</evidence>
<sequence length="171" mass="18773">MTTALTRYRRRPAQEPTLRLIAFQLRHNWFCLPLAMARRVILPAADDQSQGLGLTQLHQENVPLMDVADRIYQSTPLLSGSSALIPSQPAPLAAAQSSPLQSILVVDSPRFGLLGLLIDGIPSLKRARQSAFSPVPATYLMMNHLRGINTLVTLGESEPPLFLLEVDTLLL</sequence>
<dbReference type="EMBL" id="QBMN01000255">
    <property type="protein sequence ID" value="PZO33415.1"/>
    <property type="molecule type" value="Genomic_DNA"/>
</dbReference>
<evidence type="ECO:0008006" key="3">
    <source>
        <dbReference type="Google" id="ProtNLM"/>
    </source>
</evidence>